<dbReference type="InterPro" id="IPR013785">
    <property type="entry name" value="Aldolase_TIM"/>
</dbReference>
<dbReference type="Gene3D" id="3.20.20.70">
    <property type="entry name" value="Aldolase class I"/>
    <property type="match status" value="1"/>
</dbReference>
<evidence type="ECO:0000256" key="3">
    <source>
        <dbReference type="ARBA" id="ARBA00012572"/>
    </source>
</evidence>
<evidence type="ECO:0000259" key="10">
    <source>
        <dbReference type="Pfam" id="PF00697"/>
    </source>
</evidence>
<organism evidence="11 12">
    <name type="scientific">Catalinimonas alkaloidigena</name>
    <dbReference type="NCBI Taxonomy" id="1075417"/>
    <lineage>
        <taxon>Bacteria</taxon>
        <taxon>Pseudomonadati</taxon>
        <taxon>Bacteroidota</taxon>
        <taxon>Cytophagia</taxon>
        <taxon>Cytophagales</taxon>
        <taxon>Catalimonadaceae</taxon>
        <taxon>Catalinimonas</taxon>
    </lineage>
</organism>
<dbReference type="InterPro" id="IPR011060">
    <property type="entry name" value="RibuloseP-bd_barrel"/>
</dbReference>
<dbReference type="GO" id="GO:0004640">
    <property type="term" value="F:phosphoribosylanthranilate isomerase activity"/>
    <property type="evidence" value="ECO:0007669"/>
    <property type="project" value="UniProtKB-UniRule"/>
</dbReference>
<feature type="domain" description="N-(5'phosphoribosyl) anthranilate isomerase (PRAI)" evidence="10">
    <location>
        <begin position="9"/>
        <end position="194"/>
    </location>
</feature>
<dbReference type="HAMAP" id="MF_00135">
    <property type="entry name" value="PRAI"/>
    <property type="match status" value="1"/>
</dbReference>
<evidence type="ECO:0000313" key="11">
    <source>
        <dbReference type="EMBL" id="SDL29780.1"/>
    </source>
</evidence>
<dbReference type="Proteomes" id="UP000198510">
    <property type="component" value="Unassembled WGS sequence"/>
</dbReference>
<dbReference type="InterPro" id="IPR044643">
    <property type="entry name" value="TrpF_fam"/>
</dbReference>
<gene>
    <name evidence="9" type="primary">trpF</name>
    <name evidence="11" type="ORF">SAMN05421823_105137</name>
</gene>
<evidence type="ECO:0000256" key="4">
    <source>
        <dbReference type="ARBA" id="ARBA00022272"/>
    </source>
</evidence>
<comment type="similarity">
    <text evidence="9">Belongs to the TrpF family.</text>
</comment>
<evidence type="ECO:0000256" key="1">
    <source>
        <dbReference type="ARBA" id="ARBA00001164"/>
    </source>
</evidence>
<comment type="catalytic activity">
    <reaction evidence="1 9">
        <text>N-(5-phospho-beta-D-ribosyl)anthranilate = 1-(2-carboxyphenylamino)-1-deoxy-D-ribulose 5-phosphate</text>
        <dbReference type="Rhea" id="RHEA:21540"/>
        <dbReference type="ChEBI" id="CHEBI:18277"/>
        <dbReference type="ChEBI" id="CHEBI:58613"/>
        <dbReference type="EC" id="5.3.1.24"/>
    </reaction>
</comment>
<accession>A0A1G9IX28</accession>
<keyword evidence="8 9" id="KW-0413">Isomerase</keyword>
<dbReference type="UniPathway" id="UPA00035">
    <property type="reaction ID" value="UER00042"/>
</dbReference>
<dbReference type="PANTHER" id="PTHR42894">
    <property type="entry name" value="N-(5'-PHOSPHORIBOSYL)ANTHRANILATE ISOMERASE"/>
    <property type="match status" value="1"/>
</dbReference>
<dbReference type="CDD" id="cd00405">
    <property type="entry name" value="PRAI"/>
    <property type="match status" value="1"/>
</dbReference>
<evidence type="ECO:0000256" key="2">
    <source>
        <dbReference type="ARBA" id="ARBA00004664"/>
    </source>
</evidence>
<dbReference type="SUPFAM" id="SSF51366">
    <property type="entry name" value="Ribulose-phoshate binding barrel"/>
    <property type="match status" value="1"/>
</dbReference>
<comment type="pathway">
    <text evidence="2 9">Amino-acid biosynthesis; L-tryptophan biosynthesis; L-tryptophan from chorismate: step 3/5.</text>
</comment>
<dbReference type="GO" id="GO:0000162">
    <property type="term" value="P:L-tryptophan biosynthetic process"/>
    <property type="evidence" value="ECO:0007669"/>
    <property type="project" value="UniProtKB-UniRule"/>
</dbReference>
<dbReference type="AlphaFoldDB" id="A0A1G9IX28"/>
<name>A0A1G9IX28_9BACT</name>
<sequence>MRDPENLRALAALAPDFVGFIFFPRSKRYVGNDFDPAVLDVLPATTQRVGVFVNESLAEIQALANRYQLDLLQLHGDEPPDVCRQLQAAGHRVMKVFSVGETFDFAQLDAYEPFCDFFLFDTKGAERGGNGVTFDWSILKNYEGPVRFFLSGGIGPESAEAIQAFAHPQLYALDVNSRFEKEPGVKAVEEVKAFWVFVAADLTAGAVPPPLRIERKDS</sequence>
<evidence type="ECO:0000256" key="6">
    <source>
        <dbReference type="ARBA" id="ARBA00022822"/>
    </source>
</evidence>
<keyword evidence="7 9" id="KW-0057">Aromatic amino acid biosynthesis</keyword>
<evidence type="ECO:0000313" key="12">
    <source>
        <dbReference type="Proteomes" id="UP000198510"/>
    </source>
</evidence>
<dbReference type="Pfam" id="PF00697">
    <property type="entry name" value="PRAI"/>
    <property type="match status" value="1"/>
</dbReference>
<dbReference type="EC" id="5.3.1.24" evidence="3 9"/>
<reference evidence="11 12" key="1">
    <citation type="submission" date="2016-10" db="EMBL/GenBank/DDBJ databases">
        <authorList>
            <person name="de Groot N.N."/>
        </authorList>
    </citation>
    <scope>NUCLEOTIDE SEQUENCE [LARGE SCALE GENOMIC DNA]</scope>
    <source>
        <strain evidence="11 12">DSM 25186</strain>
    </source>
</reference>
<keyword evidence="6 9" id="KW-0822">Tryptophan biosynthesis</keyword>
<dbReference type="RefSeq" id="WP_245706069.1">
    <property type="nucleotide sequence ID" value="NZ_FNFO01000005.1"/>
</dbReference>
<evidence type="ECO:0000256" key="7">
    <source>
        <dbReference type="ARBA" id="ARBA00023141"/>
    </source>
</evidence>
<evidence type="ECO:0000256" key="5">
    <source>
        <dbReference type="ARBA" id="ARBA00022605"/>
    </source>
</evidence>
<dbReference type="InterPro" id="IPR001240">
    <property type="entry name" value="PRAI_dom"/>
</dbReference>
<keyword evidence="12" id="KW-1185">Reference proteome</keyword>
<proteinExistence type="inferred from homology"/>
<evidence type="ECO:0000256" key="9">
    <source>
        <dbReference type="HAMAP-Rule" id="MF_00135"/>
    </source>
</evidence>
<keyword evidence="5 9" id="KW-0028">Amino-acid biosynthesis</keyword>
<dbReference type="EMBL" id="FNFO01000005">
    <property type="protein sequence ID" value="SDL29780.1"/>
    <property type="molecule type" value="Genomic_DNA"/>
</dbReference>
<dbReference type="PANTHER" id="PTHR42894:SF1">
    <property type="entry name" value="N-(5'-PHOSPHORIBOSYL)ANTHRANILATE ISOMERASE"/>
    <property type="match status" value="1"/>
</dbReference>
<evidence type="ECO:0000256" key="8">
    <source>
        <dbReference type="ARBA" id="ARBA00023235"/>
    </source>
</evidence>
<protein>
    <recommendedName>
        <fullName evidence="4 9">N-(5'-phosphoribosyl)anthranilate isomerase</fullName>
        <shortName evidence="9">PRAI</shortName>
        <ecNumber evidence="3 9">5.3.1.24</ecNumber>
    </recommendedName>
</protein>
<dbReference type="STRING" id="1075417.SAMN05421823_105137"/>